<feature type="signal peptide" evidence="5">
    <location>
        <begin position="1"/>
        <end position="21"/>
    </location>
</feature>
<accession>U7UIA4</accession>
<dbReference type="PROSITE" id="PS51257">
    <property type="entry name" value="PROKAR_LIPOPROTEIN"/>
    <property type="match status" value="1"/>
</dbReference>
<gene>
    <name evidence="6" type="ORF">HMPREF1250_0861</name>
</gene>
<comment type="caution">
    <text evidence="6">The sequence shown here is derived from an EMBL/GenBank/DDBJ whole genome shotgun (WGS) entry which is preliminary data.</text>
</comment>
<protein>
    <submittedName>
        <fullName evidence="6">Periplasmic solute-binding family protein</fullName>
    </submittedName>
</protein>
<dbReference type="STRING" id="1111454.HMPREF1250_0861"/>
<evidence type="ECO:0000313" key="6">
    <source>
        <dbReference type="EMBL" id="ERT58173.1"/>
    </source>
</evidence>
<organism evidence="6 7">
    <name type="scientific">Megasphaera vaginalis</name>
    <name type="common">ex Srinivasan et al. 2021</name>
    <dbReference type="NCBI Taxonomy" id="1111454"/>
    <lineage>
        <taxon>Bacteria</taxon>
        <taxon>Bacillati</taxon>
        <taxon>Bacillota</taxon>
        <taxon>Negativicutes</taxon>
        <taxon>Veillonellales</taxon>
        <taxon>Veillonellaceae</taxon>
        <taxon>Megasphaera</taxon>
    </lineage>
</organism>
<dbReference type="PRINTS" id="PR00690">
    <property type="entry name" value="ADHESNFAMILY"/>
</dbReference>
<proteinExistence type="inferred from homology"/>
<dbReference type="SUPFAM" id="SSF53807">
    <property type="entry name" value="Helical backbone' metal receptor"/>
    <property type="match status" value="1"/>
</dbReference>
<dbReference type="AlphaFoldDB" id="U7UIA4"/>
<keyword evidence="3 5" id="KW-0732">Signal</keyword>
<keyword evidence="7" id="KW-1185">Reference proteome</keyword>
<dbReference type="Pfam" id="PF01297">
    <property type="entry name" value="ZnuA"/>
    <property type="match status" value="1"/>
</dbReference>
<dbReference type="InterPro" id="IPR050492">
    <property type="entry name" value="Bact_metal-bind_prot9"/>
</dbReference>
<dbReference type="GO" id="GO:0007155">
    <property type="term" value="P:cell adhesion"/>
    <property type="evidence" value="ECO:0007669"/>
    <property type="project" value="InterPro"/>
</dbReference>
<dbReference type="CDD" id="cd01017">
    <property type="entry name" value="AdcA"/>
    <property type="match status" value="1"/>
</dbReference>
<feature type="chain" id="PRO_5039514397" evidence="5">
    <location>
        <begin position="22"/>
        <end position="306"/>
    </location>
</feature>
<dbReference type="PRINTS" id="PR00691">
    <property type="entry name" value="ADHESINB"/>
</dbReference>
<dbReference type="GO" id="GO:0030001">
    <property type="term" value="P:metal ion transport"/>
    <property type="evidence" value="ECO:0007669"/>
    <property type="project" value="InterPro"/>
</dbReference>
<dbReference type="PATRIC" id="fig|1111454.3.peg.1745"/>
<evidence type="ECO:0000256" key="2">
    <source>
        <dbReference type="ARBA" id="ARBA00022448"/>
    </source>
</evidence>
<comment type="similarity">
    <text evidence="1 4">Belongs to the bacterial solute-binding protein 9 family.</text>
</comment>
<dbReference type="PANTHER" id="PTHR42953:SF3">
    <property type="entry name" value="HIGH-AFFINITY ZINC UPTAKE SYSTEM PROTEIN ZNUA"/>
    <property type="match status" value="1"/>
</dbReference>
<evidence type="ECO:0000256" key="1">
    <source>
        <dbReference type="ARBA" id="ARBA00011028"/>
    </source>
</evidence>
<dbReference type="Gene3D" id="3.40.50.1980">
    <property type="entry name" value="Nitrogenase molybdenum iron protein domain"/>
    <property type="match status" value="2"/>
</dbReference>
<dbReference type="InterPro" id="IPR006128">
    <property type="entry name" value="Lipoprotein_PsaA-like"/>
</dbReference>
<evidence type="ECO:0000313" key="7">
    <source>
        <dbReference type="Proteomes" id="UP000017090"/>
    </source>
</evidence>
<evidence type="ECO:0000256" key="5">
    <source>
        <dbReference type="SAM" id="SignalP"/>
    </source>
</evidence>
<name>U7UIA4_9FIRM</name>
<dbReference type="Proteomes" id="UP000017090">
    <property type="component" value="Unassembled WGS sequence"/>
</dbReference>
<dbReference type="InterPro" id="IPR006127">
    <property type="entry name" value="ZnuA-like"/>
</dbReference>
<reference evidence="6 7" key="1">
    <citation type="submission" date="2013-09" db="EMBL/GenBank/DDBJ databases">
        <authorList>
            <person name="Durkin A.S."/>
            <person name="Haft D.R."/>
            <person name="McCorrison J."/>
            <person name="Torralba M."/>
            <person name="Gillis M."/>
            <person name="Haft D.H."/>
            <person name="Methe B."/>
            <person name="Sutton G."/>
            <person name="Nelson K.E."/>
        </authorList>
    </citation>
    <scope>NUCLEOTIDE SEQUENCE [LARGE SCALE GENOMIC DNA]</scope>
    <source>
        <strain evidence="6 7">BV3C16-1</strain>
    </source>
</reference>
<dbReference type="InterPro" id="IPR006129">
    <property type="entry name" value="AdhesinB"/>
</dbReference>
<dbReference type="GO" id="GO:0046872">
    <property type="term" value="F:metal ion binding"/>
    <property type="evidence" value="ECO:0007669"/>
    <property type="project" value="InterPro"/>
</dbReference>
<dbReference type="eggNOG" id="COG0803">
    <property type="taxonomic scope" value="Bacteria"/>
</dbReference>
<evidence type="ECO:0000256" key="4">
    <source>
        <dbReference type="RuleBase" id="RU003512"/>
    </source>
</evidence>
<dbReference type="EMBL" id="AWXA01000046">
    <property type="protein sequence ID" value="ERT58173.1"/>
    <property type="molecule type" value="Genomic_DNA"/>
</dbReference>
<keyword evidence="2 4" id="KW-0813">Transport</keyword>
<dbReference type="PANTHER" id="PTHR42953">
    <property type="entry name" value="HIGH-AFFINITY ZINC UPTAKE SYSTEM PROTEIN ZNUA-RELATED"/>
    <property type="match status" value="1"/>
</dbReference>
<evidence type="ECO:0000256" key="3">
    <source>
        <dbReference type="ARBA" id="ARBA00022729"/>
    </source>
</evidence>
<sequence length="306" mass="33744">MILKKWITALLGAALMVTMLAGCGQDGANADKAQSGEKLQVAVSFDAVGEFVKAVGKDKVTVKTIIPAGTEPHEFEPTTKSLKDMAGAKVFVYNGLGMESWKDKAVEAAGNDKLIQVDASKGVQPIVNEDEEEIKEHGQYDPHCWLSLSCAQIEVRNIADGLIQADPKNKDFYEKNAQEYMAQLKALQDEYVGKFQHVQKKQFVTGHAAFAYLCRDFGLEQNSVEDVFAAGEPSSQQLAELTDYCRRNQVTTIFAEDMVSPAVSETLAKEVGAKVEPIETMESNEKGESYLDRMKENLEKIYTSLK</sequence>